<dbReference type="PANTHER" id="PTHR42756:SF1">
    <property type="entry name" value="TRANSCRIPTIONAL REPRESSOR OF EMRAB OPERON"/>
    <property type="match status" value="1"/>
</dbReference>
<dbReference type="PANTHER" id="PTHR42756">
    <property type="entry name" value="TRANSCRIPTIONAL REGULATOR, MARR"/>
    <property type="match status" value="1"/>
</dbReference>
<organism evidence="5 6">
    <name type="scientific">Furfurilactobacillus rossiae</name>
    <dbReference type="NCBI Taxonomy" id="231049"/>
    <lineage>
        <taxon>Bacteria</taxon>
        <taxon>Bacillati</taxon>
        <taxon>Bacillota</taxon>
        <taxon>Bacilli</taxon>
        <taxon>Lactobacillales</taxon>
        <taxon>Lactobacillaceae</taxon>
        <taxon>Furfurilactobacillus</taxon>
    </lineage>
</organism>
<dbReference type="PRINTS" id="PR00598">
    <property type="entry name" value="HTHMARR"/>
</dbReference>
<evidence type="ECO:0000256" key="1">
    <source>
        <dbReference type="ARBA" id="ARBA00023015"/>
    </source>
</evidence>
<dbReference type="GO" id="GO:0003700">
    <property type="term" value="F:DNA-binding transcription factor activity"/>
    <property type="evidence" value="ECO:0007669"/>
    <property type="project" value="InterPro"/>
</dbReference>
<name>A0A7C9N3Y0_9LACO</name>
<feature type="domain" description="HTH marR-type" evidence="4">
    <location>
        <begin position="1"/>
        <end position="137"/>
    </location>
</feature>
<proteinExistence type="predicted"/>
<evidence type="ECO:0000256" key="2">
    <source>
        <dbReference type="ARBA" id="ARBA00023125"/>
    </source>
</evidence>
<dbReference type="InterPro" id="IPR000835">
    <property type="entry name" value="HTH_MarR-typ"/>
</dbReference>
<comment type="caution">
    <text evidence="5">The sequence shown here is derived from an EMBL/GenBank/DDBJ whole genome shotgun (WGS) entry which is preliminary data.</text>
</comment>
<dbReference type="PROSITE" id="PS50995">
    <property type="entry name" value="HTH_MARR_2"/>
    <property type="match status" value="1"/>
</dbReference>
<sequence>MDARKISDLVRSIGIKQRMMADTALRELGINAVQGRVIGYIADHQDHGVIQRELATAVQRRSASITSVLQGLEKRGLIERRVPADNARNKQLYLTAAGKAMVVQYDSLAQKINEQTVDGLTEAEMVDVIALLTRLDQNLPEI</sequence>
<protein>
    <submittedName>
        <fullName evidence="5">MarR family transcriptional regulator</fullName>
    </submittedName>
</protein>
<evidence type="ECO:0000259" key="4">
    <source>
        <dbReference type="PROSITE" id="PS50995"/>
    </source>
</evidence>
<dbReference type="RefSeq" id="WP_161001830.1">
    <property type="nucleotide sequence ID" value="NZ_CP185253.1"/>
</dbReference>
<evidence type="ECO:0000313" key="6">
    <source>
        <dbReference type="Proteomes" id="UP000480570"/>
    </source>
</evidence>
<dbReference type="SMART" id="SM00347">
    <property type="entry name" value="HTH_MARR"/>
    <property type="match status" value="1"/>
</dbReference>
<dbReference type="AlphaFoldDB" id="A0A7C9N3Y0"/>
<keyword evidence="2" id="KW-0238">DNA-binding</keyword>
<gene>
    <name evidence="5" type="ORF">GB992_07300</name>
</gene>
<dbReference type="GO" id="GO:0003677">
    <property type="term" value="F:DNA binding"/>
    <property type="evidence" value="ECO:0007669"/>
    <property type="project" value="UniProtKB-KW"/>
</dbReference>
<dbReference type="Gene3D" id="1.10.10.10">
    <property type="entry name" value="Winged helix-like DNA-binding domain superfamily/Winged helix DNA-binding domain"/>
    <property type="match status" value="1"/>
</dbReference>
<evidence type="ECO:0000313" key="5">
    <source>
        <dbReference type="EMBL" id="MYV05649.1"/>
    </source>
</evidence>
<keyword evidence="1" id="KW-0805">Transcription regulation</keyword>
<dbReference type="Proteomes" id="UP000480570">
    <property type="component" value="Unassembled WGS sequence"/>
</dbReference>
<dbReference type="InterPro" id="IPR036390">
    <property type="entry name" value="WH_DNA-bd_sf"/>
</dbReference>
<dbReference type="EMBL" id="WEZT01000013">
    <property type="protein sequence ID" value="MYV05649.1"/>
    <property type="molecule type" value="Genomic_DNA"/>
</dbReference>
<dbReference type="Pfam" id="PF12802">
    <property type="entry name" value="MarR_2"/>
    <property type="match status" value="1"/>
</dbReference>
<dbReference type="SUPFAM" id="SSF46785">
    <property type="entry name" value="Winged helix' DNA-binding domain"/>
    <property type="match status" value="1"/>
</dbReference>
<keyword evidence="3" id="KW-0804">Transcription</keyword>
<reference evidence="5 6" key="1">
    <citation type="journal article" date="2019" name="Appl. Environ. Microbiol.">
        <title>Genetic determinants of hydroxycinnamic acid metabolism in heterofermentative lactobacilli.</title>
        <authorList>
            <person name="Gaur G."/>
            <person name="Oh J.H."/>
            <person name="Filannino P."/>
            <person name="Gobbetti M."/>
            <person name="van Pijkeren J.P."/>
            <person name="Ganzle M.G."/>
        </authorList>
    </citation>
    <scope>NUCLEOTIDE SEQUENCE [LARGE SCALE GENOMIC DNA]</scope>
    <source>
        <strain evidence="5 6">FUA3583</strain>
    </source>
</reference>
<dbReference type="InterPro" id="IPR036388">
    <property type="entry name" value="WH-like_DNA-bd_sf"/>
</dbReference>
<accession>A0A7C9N3Y0</accession>
<evidence type="ECO:0000256" key="3">
    <source>
        <dbReference type="ARBA" id="ARBA00023163"/>
    </source>
</evidence>